<keyword evidence="8" id="KW-1185">Reference proteome</keyword>
<comment type="caution">
    <text evidence="7">The sequence shown here is derived from an EMBL/GenBank/DDBJ whole genome shotgun (WGS) entry which is preliminary data.</text>
</comment>
<evidence type="ECO:0000256" key="5">
    <source>
        <dbReference type="ARBA" id="ARBA00037974"/>
    </source>
</evidence>
<dbReference type="Gene3D" id="3.40.640.10">
    <property type="entry name" value="Type I PLP-dependent aspartate aminotransferase-like (Major domain)"/>
    <property type="match status" value="1"/>
</dbReference>
<evidence type="ECO:0000256" key="2">
    <source>
        <dbReference type="ARBA" id="ARBA00012224"/>
    </source>
</evidence>
<dbReference type="Proteomes" id="UP000653308">
    <property type="component" value="Unassembled WGS sequence"/>
</dbReference>
<evidence type="ECO:0000256" key="4">
    <source>
        <dbReference type="ARBA" id="ARBA00023239"/>
    </source>
</evidence>
<evidence type="ECO:0000259" key="6">
    <source>
        <dbReference type="Pfam" id="PF00155"/>
    </source>
</evidence>
<accession>A0ABQ3AF70</accession>
<gene>
    <name evidence="7" type="ORF">GCM10010384_65150</name>
</gene>
<dbReference type="SUPFAM" id="SSF53383">
    <property type="entry name" value="PLP-dependent transferases"/>
    <property type="match status" value="1"/>
</dbReference>
<evidence type="ECO:0000313" key="8">
    <source>
        <dbReference type="Proteomes" id="UP000653308"/>
    </source>
</evidence>
<feature type="domain" description="Aminotransferase class I/classII large" evidence="6">
    <location>
        <begin position="94"/>
        <end position="385"/>
    </location>
</feature>
<dbReference type="Gene3D" id="3.90.1150.10">
    <property type="entry name" value="Aspartate Aminotransferase, domain 1"/>
    <property type="match status" value="1"/>
</dbReference>
<keyword evidence="3" id="KW-0663">Pyridoxal phosphate</keyword>
<dbReference type="EMBL" id="BMWE01000032">
    <property type="protein sequence ID" value="GGY50026.1"/>
    <property type="molecule type" value="Genomic_DNA"/>
</dbReference>
<dbReference type="RefSeq" id="WP_190201574.1">
    <property type="nucleotide sequence ID" value="NZ_BMWE01000032.1"/>
</dbReference>
<dbReference type="PANTHER" id="PTHR43525">
    <property type="entry name" value="PROTEIN MALY"/>
    <property type="match status" value="1"/>
</dbReference>
<dbReference type="PANTHER" id="PTHR43525:SF2">
    <property type="entry name" value="CYSTATHIONINE BETA-LYASE-RELATED"/>
    <property type="match status" value="1"/>
</dbReference>
<dbReference type="InterPro" id="IPR051798">
    <property type="entry name" value="Class-II_PLP-Dep_Aminotrans"/>
</dbReference>
<comment type="cofactor">
    <cofactor evidence="1">
        <name>pyridoxal 5'-phosphate</name>
        <dbReference type="ChEBI" id="CHEBI:597326"/>
    </cofactor>
</comment>
<evidence type="ECO:0000313" key="7">
    <source>
        <dbReference type="EMBL" id="GGY50026.1"/>
    </source>
</evidence>
<evidence type="ECO:0000256" key="1">
    <source>
        <dbReference type="ARBA" id="ARBA00001933"/>
    </source>
</evidence>
<sequence length="391" mass="41710">MTRIPHETSGEPNPLQALTLDRLRRRTSMKWRTYPEDVLPVWVAEMDVPLAEPVVRAVTDALHLGDTGYPAGTAYAEALSAFAGKRWNWDGLAVERTAIVPDVMLGVVEMLKLVTGYGDAVVVNPPVYPPFYDFVTHMDRRVVEAPLGEDGRIDPEVLEETFRRAVAGGKRVAYLLCSPHNPTGTVHTAEELSAVAGLAERYGVRVVADEIHAPLAIGADFVPYLSVPGAERGLSLMSASKAWNLAGLKAALAIAGPGAAADLARMPEEVGHGPSHVGVIAHTAALRDGGTWLDALLSGLDHNRHLLADLLAEHLPAVRYRPGDATYLAWLDCRALGLGDDPADAFLHRGRVALNSGIPFGTGGEGHARLNLAASPEVLTEAVRRMAAALG</sequence>
<dbReference type="InterPro" id="IPR015421">
    <property type="entry name" value="PyrdxlP-dep_Trfase_major"/>
</dbReference>
<protein>
    <recommendedName>
        <fullName evidence="2">cysteine-S-conjugate beta-lyase</fullName>
        <ecNumber evidence="2">4.4.1.13</ecNumber>
    </recommendedName>
</protein>
<dbReference type="InterPro" id="IPR004839">
    <property type="entry name" value="Aminotransferase_I/II_large"/>
</dbReference>
<dbReference type="Pfam" id="PF00155">
    <property type="entry name" value="Aminotran_1_2"/>
    <property type="match status" value="1"/>
</dbReference>
<proteinExistence type="inferred from homology"/>
<dbReference type="CDD" id="cd00609">
    <property type="entry name" value="AAT_like"/>
    <property type="match status" value="1"/>
</dbReference>
<organism evidence="7 8">
    <name type="scientific">Streptomyces djakartensis</name>
    <dbReference type="NCBI Taxonomy" id="68193"/>
    <lineage>
        <taxon>Bacteria</taxon>
        <taxon>Bacillati</taxon>
        <taxon>Actinomycetota</taxon>
        <taxon>Actinomycetes</taxon>
        <taxon>Kitasatosporales</taxon>
        <taxon>Streptomycetaceae</taxon>
        <taxon>Streptomyces</taxon>
    </lineage>
</organism>
<evidence type="ECO:0000256" key="3">
    <source>
        <dbReference type="ARBA" id="ARBA00022898"/>
    </source>
</evidence>
<keyword evidence="4" id="KW-0456">Lyase</keyword>
<dbReference type="EC" id="4.4.1.13" evidence="2"/>
<reference evidence="8" key="1">
    <citation type="journal article" date="2019" name="Int. J. Syst. Evol. Microbiol.">
        <title>The Global Catalogue of Microorganisms (GCM) 10K type strain sequencing project: providing services to taxonomists for standard genome sequencing and annotation.</title>
        <authorList>
            <consortium name="The Broad Institute Genomics Platform"/>
            <consortium name="The Broad Institute Genome Sequencing Center for Infectious Disease"/>
            <person name="Wu L."/>
            <person name="Ma J."/>
        </authorList>
    </citation>
    <scope>NUCLEOTIDE SEQUENCE [LARGE SCALE GENOMIC DNA]</scope>
    <source>
        <strain evidence="8">JCM 4957</strain>
    </source>
</reference>
<dbReference type="InterPro" id="IPR015422">
    <property type="entry name" value="PyrdxlP-dep_Trfase_small"/>
</dbReference>
<comment type="similarity">
    <text evidence="5">Belongs to the class-II pyridoxal-phosphate-dependent aminotransferase family. MalY/PatB cystathionine beta-lyase subfamily.</text>
</comment>
<dbReference type="InterPro" id="IPR015424">
    <property type="entry name" value="PyrdxlP-dep_Trfase"/>
</dbReference>
<name>A0ABQ3AF70_9ACTN</name>